<dbReference type="Proteomes" id="UP000249123">
    <property type="component" value="Unassembled WGS sequence"/>
</dbReference>
<sequence>MSAERIAELRDKIKTIDAALLKLATGDRVVKMSYEGNSTEYQQGDQTLLKDLRQGAQYELIQLTGARRGPFRMAY</sequence>
<dbReference type="InterPro" id="IPR004174">
    <property type="entry name" value="GpW"/>
</dbReference>
<dbReference type="GO" id="GO:0019058">
    <property type="term" value="P:viral life cycle"/>
    <property type="evidence" value="ECO:0007669"/>
    <property type="project" value="InterPro"/>
</dbReference>
<evidence type="ECO:0000313" key="2">
    <source>
        <dbReference type="Proteomes" id="UP000249123"/>
    </source>
</evidence>
<dbReference type="EMBL" id="AWFB01000078">
    <property type="protein sequence ID" value="RAN30643.1"/>
    <property type="molecule type" value="Genomic_DNA"/>
</dbReference>
<reference evidence="1 2" key="1">
    <citation type="submission" date="2013-04" db="EMBL/GenBank/DDBJ databases">
        <title>Hyphomonas sp. T24B3 Genome Sequencing.</title>
        <authorList>
            <person name="Lai Q."/>
            <person name="Shao Z."/>
        </authorList>
    </citation>
    <scope>NUCLEOTIDE SEQUENCE [LARGE SCALE GENOMIC DNA]</scope>
    <source>
        <strain evidence="1 2">T24B3</strain>
    </source>
</reference>
<dbReference type="AlphaFoldDB" id="A0A8B2PLJ2"/>
<proteinExistence type="predicted"/>
<evidence type="ECO:0000313" key="1">
    <source>
        <dbReference type="EMBL" id="RAN30643.1"/>
    </source>
</evidence>
<dbReference type="RefSeq" id="WP_112063397.1">
    <property type="nucleotide sequence ID" value="NZ_AWFB01000078.1"/>
</dbReference>
<comment type="caution">
    <text evidence="1">The sequence shown here is derived from an EMBL/GenBank/DDBJ whole genome shotgun (WGS) entry which is preliminary data.</text>
</comment>
<organism evidence="1 2">
    <name type="scientific">Hyphomonas pacifica</name>
    <dbReference type="NCBI Taxonomy" id="1280941"/>
    <lineage>
        <taxon>Bacteria</taxon>
        <taxon>Pseudomonadati</taxon>
        <taxon>Pseudomonadota</taxon>
        <taxon>Alphaproteobacteria</taxon>
        <taxon>Hyphomonadales</taxon>
        <taxon>Hyphomonadaceae</taxon>
        <taxon>Hyphomonas</taxon>
    </lineage>
</organism>
<dbReference type="Gene3D" id="3.30.1580.10">
    <property type="entry name" value="Head-to-tail joining protein W"/>
    <property type="match status" value="1"/>
</dbReference>
<keyword evidence="2" id="KW-1185">Reference proteome</keyword>
<gene>
    <name evidence="1" type="ORF">HY3_05695</name>
</gene>
<name>A0A8B2PLJ2_9PROT</name>
<dbReference type="Pfam" id="PF02831">
    <property type="entry name" value="gpW"/>
    <property type="match status" value="1"/>
</dbReference>
<protein>
    <submittedName>
        <fullName evidence="1">Uncharacterized protein</fullName>
    </submittedName>
</protein>
<dbReference type="InterPro" id="IPR036626">
    <property type="entry name" value="GpW_sf"/>
</dbReference>
<accession>A0A8B2PLJ2</accession>